<keyword evidence="6" id="KW-1015">Disulfide bond</keyword>
<dbReference type="PANTHER" id="PTHR11567">
    <property type="entry name" value="ACID PHOSPHATASE-RELATED"/>
    <property type="match status" value="1"/>
</dbReference>
<dbReference type="Pfam" id="PF00328">
    <property type="entry name" value="His_Phos_2"/>
    <property type="match status" value="1"/>
</dbReference>
<reference evidence="9" key="1">
    <citation type="submission" date="2022-11" db="UniProtKB">
        <authorList>
            <consortium name="WormBaseParasite"/>
        </authorList>
    </citation>
    <scope>IDENTIFICATION</scope>
</reference>
<dbReference type="GO" id="GO:0003993">
    <property type="term" value="F:acid phosphatase activity"/>
    <property type="evidence" value="ECO:0007669"/>
    <property type="project" value="UniProtKB-EC"/>
</dbReference>
<keyword evidence="7" id="KW-0325">Glycoprotein</keyword>
<dbReference type="WBParaSite" id="nRc.2.0.1.t30444-RA">
    <property type="protein sequence ID" value="nRc.2.0.1.t30444-RA"/>
    <property type="gene ID" value="nRc.2.0.1.g30444"/>
</dbReference>
<evidence type="ECO:0000256" key="7">
    <source>
        <dbReference type="ARBA" id="ARBA00023180"/>
    </source>
</evidence>
<dbReference type="InterPro" id="IPR029033">
    <property type="entry name" value="His_PPase_superfam"/>
</dbReference>
<evidence type="ECO:0000313" key="9">
    <source>
        <dbReference type="WBParaSite" id="nRc.2.0.1.t30444-RA"/>
    </source>
</evidence>
<evidence type="ECO:0000256" key="6">
    <source>
        <dbReference type="ARBA" id="ARBA00023157"/>
    </source>
</evidence>
<sequence length="175" mass="20484">MWDFERRRTVYDVIVELKSLHNIMKFNMFETAKLTSGYLLGDILNRMLSVSENHGEKPTKMMMYSAHDNTLLSLTHLLKIANNRIIPYAACLIIELYEYESEDGEGGEFLIEILFRNQTFGSEIHRLKIPGCHIDDGTKFSGYCRLRNLVRISRYSTLFPIARRNKVCKIERKEI</sequence>
<dbReference type="SUPFAM" id="SSF53254">
    <property type="entry name" value="Phosphoglycerate mutase-like"/>
    <property type="match status" value="1"/>
</dbReference>
<evidence type="ECO:0000256" key="2">
    <source>
        <dbReference type="ARBA" id="ARBA00005375"/>
    </source>
</evidence>
<name>A0A915JWP7_ROMCU</name>
<organism evidence="8 9">
    <name type="scientific">Romanomermis culicivorax</name>
    <name type="common">Nematode worm</name>
    <dbReference type="NCBI Taxonomy" id="13658"/>
    <lineage>
        <taxon>Eukaryota</taxon>
        <taxon>Metazoa</taxon>
        <taxon>Ecdysozoa</taxon>
        <taxon>Nematoda</taxon>
        <taxon>Enoplea</taxon>
        <taxon>Dorylaimia</taxon>
        <taxon>Mermithida</taxon>
        <taxon>Mermithoidea</taxon>
        <taxon>Mermithidae</taxon>
        <taxon>Romanomermis</taxon>
    </lineage>
</organism>
<evidence type="ECO:0000256" key="1">
    <source>
        <dbReference type="ARBA" id="ARBA00000032"/>
    </source>
</evidence>
<keyword evidence="4" id="KW-0732">Signal</keyword>
<evidence type="ECO:0000256" key="5">
    <source>
        <dbReference type="ARBA" id="ARBA00022801"/>
    </source>
</evidence>
<dbReference type="PANTHER" id="PTHR11567:SF211">
    <property type="entry name" value="PROSTATIC ACID PHOSPHATASE"/>
    <property type="match status" value="1"/>
</dbReference>
<proteinExistence type="inferred from homology"/>
<evidence type="ECO:0000313" key="8">
    <source>
        <dbReference type="Proteomes" id="UP000887565"/>
    </source>
</evidence>
<evidence type="ECO:0000256" key="3">
    <source>
        <dbReference type="ARBA" id="ARBA00012646"/>
    </source>
</evidence>
<dbReference type="InterPro" id="IPR000560">
    <property type="entry name" value="His_Pase_clade-2"/>
</dbReference>
<dbReference type="AlphaFoldDB" id="A0A915JWP7"/>
<keyword evidence="5" id="KW-0378">Hydrolase</keyword>
<accession>A0A915JWP7</accession>
<dbReference type="Proteomes" id="UP000887565">
    <property type="component" value="Unplaced"/>
</dbReference>
<dbReference type="EC" id="3.1.3.2" evidence="3"/>
<comment type="similarity">
    <text evidence="2">Belongs to the histidine acid phosphatase family.</text>
</comment>
<comment type="catalytic activity">
    <reaction evidence="1">
        <text>a phosphate monoester + H2O = an alcohol + phosphate</text>
        <dbReference type="Rhea" id="RHEA:15017"/>
        <dbReference type="ChEBI" id="CHEBI:15377"/>
        <dbReference type="ChEBI" id="CHEBI:30879"/>
        <dbReference type="ChEBI" id="CHEBI:43474"/>
        <dbReference type="ChEBI" id="CHEBI:67140"/>
        <dbReference type="EC" id="3.1.3.2"/>
    </reaction>
</comment>
<evidence type="ECO:0000256" key="4">
    <source>
        <dbReference type="ARBA" id="ARBA00022729"/>
    </source>
</evidence>
<dbReference type="Gene3D" id="3.40.50.1240">
    <property type="entry name" value="Phosphoglycerate mutase-like"/>
    <property type="match status" value="1"/>
</dbReference>
<dbReference type="InterPro" id="IPR050645">
    <property type="entry name" value="Histidine_acid_phosphatase"/>
</dbReference>
<keyword evidence="8" id="KW-1185">Reference proteome</keyword>
<protein>
    <recommendedName>
        <fullName evidence="3">acid phosphatase</fullName>
        <ecNumber evidence="3">3.1.3.2</ecNumber>
    </recommendedName>
</protein>